<dbReference type="OrthoDB" id="1434354at2759"/>
<gene>
    <name evidence="1" type="ORF">X798_00799</name>
</gene>
<dbReference type="Proteomes" id="UP000242913">
    <property type="component" value="Unassembled WGS sequence"/>
</dbReference>
<dbReference type="AlphaFoldDB" id="A0A238C491"/>
<keyword evidence="2" id="KW-1185">Reference proteome</keyword>
<organism evidence="1 2">
    <name type="scientific">Onchocerca flexuosa</name>
    <dbReference type="NCBI Taxonomy" id="387005"/>
    <lineage>
        <taxon>Eukaryota</taxon>
        <taxon>Metazoa</taxon>
        <taxon>Ecdysozoa</taxon>
        <taxon>Nematoda</taxon>
        <taxon>Chromadorea</taxon>
        <taxon>Rhabditida</taxon>
        <taxon>Spirurina</taxon>
        <taxon>Spiruromorpha</taxon>
        <taxon>Filarioidea</taxon>
        <taxon>Onchocercidae</taxon>
        <taxon>Onchocerca</taxon>
    </lineage>
</organism>
<evidence type="ECO:0000313" key="2">
    <source>
        <dbReference type="Proteomes" id="UP000242913"/>
    </source>
</evidence>
<dbReference type="EMBL" id="KZ269978">
    <property type="protein sequence ID" value="OZC12277.1"/>
    <property type="molecule type" value="Genomic_DNA"/>
</dbReference>
<accession>A0A238C491</accession>
<sequence>MKSPIFLLAPIMKNEIIGAEKIRIDDIPDLFNTVFYLARCWRAYGGDLDRIKRYMKDLFDHRRMLACDCIGRQSRLLNLKEVKLFPVNSPALLSIMGQIVKLLIFKFIENLIIKEFFFFGNIINIFFFRICTTDSHILLWHFTVSSDIEFSIIKIENYNELIVRTKITIVSLRISEQGSIICKCDKYTMRLTNPSKFFICIRLQYGIELCSPKQQDCETNI</sequence>
<evidence type="ECO:0000313" key="1">
    <source>
        <dbReference type="EMBL" id="OZC12277.1"/>
    </source>
</evidence>
<protein>
    <submittedName>
        <fullName evidence="1">Uncharacterized protein</fullName>
    </submittedName>
</protein>
<name>A0A238C491_9BILA</name>
<proteinExistence type="predicted"/>
<reference evidence="1 2" key="1">
    <citation type="submission" date="2015-12" db="EMBL/GenBank/DDBJ databases">
        <title>Draft genome of the nematode, Onchocerca flexuosa.</title>
        <authorList>
            <person name="Mitreva M."/>
        </authorList>
    </citation>
    <scope>NUCLEOTIDE SEQUENCE [LARGE SCALE GENOMIC DNA]</scope>
    <source>
        <strain evidence="1">Red Deer</strain>
    </source>
</reference>